<keyword evidence="2" id="KW-1133">Transmembrane helix</keyword>
<feature type="transmembrane region" description="Helical" evidence="2">
    <location>
        <begin position="27"/>
        <end position="48"/>
    </location>
</feature>
<dbReference type="PANTHER" id="PTHR43318">
    <property type="entry name" value="UDP-N-ACETYLGLUCOSAMINE 4,6-DEHYDRATASE"/>
    <property type="match status" value="1"/>
</dbReference>
<dbReference type="InterPro" id="IPR051203">
    <property type="entry name" value="Polysaccharide_Synthase-Rel"/>
</dbReference>
<comment type="caution">
    <text evidence="4">The sequence shown here is derived from an EMBL/GenBank/DDBJ whole genome shotgun (WGS) entry which is preliminary data.</text>
</comment>
<proteinExistence type="inferred from homology"/>
<feature type="transmembrane region" description="Helical" evidence="2">
    <location>
        <begin position="90"/>
        <end position="112"/>
    </location>
</feature>
<dbReference type="InterPro" id="IPR003869">
    <property type="entry name" value="Polysac_CapD-like"/>
</dbReference>
<dbReference type="PANTHER" id="PTHR43318:SF1">
    <property type="entry name" value="POLYSACCHARIDE BIOSYNTHESIS PROTEIN EPSC-RELATED"/>
    <property type="match status" value="1"/>
</dbReference>
<dbReference type="Gene3D" id="3.40.50.720">
    <property type="entry name" value="NAD(P)-binding Rossmann-like Domain"/>
    <property type="match status" value="2"/>
</dbReference>
<evidence type="ECO:0000313" key="6">
    <source>
        <dbReference type="Proteomes" id="UP000628137"/>
    </source>
</evidence>
<keyword evidence="2" id="KW-0472">Membrane</keyword>
<dbReference type="Pfam" id="PF13727">
    <property type="entry name" value="CoA_binding_3"/>
    <property type="match status" value="1"/>
</dbReference>
<reference evidence="4 6" key="1">
    <citation type="journal article" date="2020" name="Microorganisms">
        <title>Reliable Identification of Environmental Pseudomonas Isolates Using the rpoD Gene.</title>
        <authorList>
            <consortium name="The Broad Institute Genome Sequencing Platform"/>
            <person name="Girard L."/>
            <person name="Lood C."/>
            <person name="Rokni-Zadeh H."/>
            <person name="van Noort V."/>
            <person name="Lavigne R."/>
            <person name="De Mot R."/>
        </authorList>
    </citation>
    <scope>NUCLEOTIDE SEQUENCE</scope>
    <source>
        <strain evidence="4 6">RW4S2</strain>
    </source>
</reference>
<evidence type="ECO:0000256" key="2">
    <source>
        <dbReference type="SAM" id="Phobius"/>
    </source>
</evidence>
<dbReference type="Pfam" id="PF02719">
    <property type="entry name" value="Polysacc_synt_2"/>
    <property type="match status" value="1"/>
</dbReference>
<feature type="domain" description="Polysaccharide biosynthesis protein CapD-like" evidence="3">
    <location>
        <begin position="306"/>
        <end position="613"/>
    </location>
</feature>
<dbReference type="CDD" id="cd05237">
    <property type="entry name" value="UDP_invert_4-6DH_SDR_e"/>
    <property type="match status" value="1"/>
</dbReference>
<gene>
    <name evidence="5" type="ORF">HU738_000870</name>
    <name evidence="4" type="ORF">HU738_09025</name>
</gene>
<evidence type="ECO:0000313" key="5">
    <source>
        <dbReference type="EMBL" id="MBV4539607.1"/>
    </source>
</evidence>
<organism evidence="4">
    <name type="scientific">Pseudomonas vlassakiae</name>
    <dbReference type="NCBI Taxonomy" id="485888"/>
    <lineage>
        <taxon>Bacteria</taxon>
        <taxon>Pseudomonadati</taxon>
        <taxon>Pseudomonadota</taxon>
        <taxon>Gammaproteobacteria</taxon>
        <taxon>Pseudomonadales</taxon>
        <taxon>Pseudomonadaceae</taxon>
        <taxon>Pseudomonas</taxon>
    </lineage>
</organism>
<dbReference type="Proteomes" id="UP000628137">
    <property type="component" value="Unassembled WGS sequence"/>
</dbReference>
<dbReference type="AlphaFoldDB" id="A0A923K500"/>
<reference evidence="4" key="2">
    <citation type="submission" date="2020-07" db="EMBL/GenBank/DDBJ databases">
        <authorList>
            <person name="Lood C."/>
            <person name="Girard L."/>
        </authorList>
    </citation>
    <scope>NUCLEOTIDE SEQUENCE</scope>
    <source>
        <strain evidence="4">RW4S2</strain>
    </source>
</reference>
<feature type="transmembrane region" description="Helical" evidence="2">
    <location>
        <begin position="124"/>
        <end position="142"/>
    </location>
</feature>
<name>A0A923K500_9PSED</name>
<dbReference type="InterPro" id="IPR036291">
    <property type="entry name" value="NAD(P)-bd_dom_sf"/>
</dbReference>
<evidence type="ECO:0000259" key="3">
    <source>
        <dbReference type="Pfam" id="PF02719"/>
    </source>
</evidence>
<sequence length="670" mass="74091">MSGDNLLDKVRVFLVGRPRRQKRLIQVVTDVLLIWLALWLSFLVRLGIEDPAGPLRAHPWLFACAPVVAIPLFTRFGMYRAVMRYFGNDALIAIIKAVSLSSLILSVVVFWYSNHKVLVPRSIIFNYWWLSLVIIGGLRLVMRHYFMGDWFNGSHAVPFIGRDDGLTKVAIYGAGTAGNQLLAALRMGRVMRPVAFIDDDGELSGRVISGLQVYKPKHLQQLIDETGVQEVLLALPSASRGRRRDILEFLEPFPLHVRSVPAFADLASGRVKVDDIQDVDIADLLGRDAVPAQADLLERCITKKAVLVTGAGGSIGSELCRQIVGLGPRTLLLFDHSEFNLYSILSELEQRIARESLSIRLLPILGSVRNQSHLLDIMKSWHIDTVYHAAAYKHVPMVEHNMAEGVLNNVIGTLNAAQAALQAGVANFVLISTDKAVRPTNVMGSSKRLSEMILQALSGEVAPVMFQDSSKVARVNKTRFTMVRFGNVLGSSGSVVPLFHKQIKLGGPLTVTHPKITRYFMTIPEAAQLVIQAGSMGRGGEVFVLDMGEPVRIVELAEKMIHLSGLSVRSERNPQGDIAIEFTGLRPGEKLYEELLIGDHVASTQHPMIMSAHEDCLSWEVLKERLAALLSAISQDDYGHVRQLLRETVSGYAPDGDIVDWIHAQRRLDS</sequence>
<dbReference type="RefSeq" id="WP_186602044.1">
    <property type="nucleotide sequence ID" value="NZ_JABWRP020000001.1"/>
</dbReference>
<protein>
    <submittedName>
        <fullName evidence="4">Polysaccharide biosynthesis protein</fullName>
    </submittedName>
</protein>
<keyword evidence="2" id="KW-0812">Transmembrane</keyword>
<dbReference type="EMBL" id="JABWRP020000001">
    <property type="protein sequence ID" value="MBV4539607.1"/>
    <property type="molecule type" value="Genomic_DNA"/>
</dbReference>
<feature type="transmembrane region" description="Helical" evidence="2">
    <location>
        <begin position="60"/>
        <end position="78"/>
    </location>
</feature>
<dbReference type="EMBL" id="JABWRP010000005">
    <property type="protein sequence ID" value="MBC3470701.1"/>
    <property type="molecule type" value="Genomic_DNA"/>
</dbReference>
<evidence type="ECO:0000256" key="1">
    <source>
        <dbReference type="ARBA" id="ARBA00007430"/>
    </source>
</evidence>
<keyword evidence="6" id="KW-1185">Reference proteome</keyword>
<reference evidence="5" key="3">
    <citation type="submission" date="2021-06" db="EMBL/GenBank/DDBJ databases">
        <title>Updating the genus Pseudomonas: Description of 43 new species and partition of the Pseudomonas putida group.</title>
        <authorList>
            <person name="Girard L."/>
            <person name="Lood C."/>
            <person name="Vandamme P."/>
            <person name="Rokni-Zadeh H."/>
            <person name="Van Noort V."/>
            <person name="Hofte M."/>
            <person name="Lavigne R."/>
            <person name="De Mot R."/>
        </authorList>
    </citation>
    <scope>NUCLEOTIDE SEQUENCE</scope>
    <source>
        <strain evidence="5">RW4S2</strain>
    </source>
</reference>
<accession>A0A923K500</accession>
<dbReference type="SUPFAM" id="SSF51735">
    <property type="entry name" value="NAD(P)-binding Rossmann-fold domains"/>
    <property type="match status" value="2"/>
</dbReference>
<comment type="similarity">
    <text evidence="1">Belongs to the polysaccharide synthase family.</text>
</comment>
<evidence type="ECO:0000313" key="4">
    <source>
        <dbReference type="EMBL" id="MBC3470701.1"/>
    </source>
</evidence>